<feature type="binding site" evidence="6">
    <location>
        <begin position="77"/>
        <end position="78"/>
    </location>
    <ligand>
        <name>NAD(+)</name>
        <dbReference type="ChEBI" id="CHEBI:57540"/>
    </ligand>
</feature>
<evidence type="ECO:0000256" key="3">
    <source>
        <dbReference type="ARBA" id="ARBA00022857"/>
    </source>
</evidence>
<dbReference type="SUPFAM" id="SSF111331">
    <property type="entry name" value="NAD kinase/diacylglycerol kinase-like"/>
    <property type="match status" value="1"/>
</dbReference>
<sequence>MKKKAIAIYGREFNSSVLPYVEQVFDFLEKNDVEVFIYSNFHAFLINQFGFSANCATYTCHEDLPKDVLFVLSLGGDGTMLSAVSIIKDTGIPIAGINFGRLGFLATINKIEIEEALTQILNKEYQLQPRSLLNVESSSGSLFEGNHFALNDMTVFRYDSSSMITIHVKINGEVLNSYWADGLIIATPTGSTAYSLSCGGPIIMPGSGNFVITPISPHNLNVRPIVISAEMQLVLEIESRTEKYIFSSDSRSVTLPTTTSLKINKAKFTINLIRLKADGYFKTLREKLLWGIDVRNY</sequence>
<dbReference type="AlphaFoldDB" id="A0A928V0B0"/>
<dbReference type="InterPro" id="IPR017438">
    <property type="entry name" value="ATP-NAD_kinase_N"/>
</dbReference>
<dbReference type="InterPro" id="IPR017437">
    <property type="entry name" value="ATP-NAD_kinase_PpnK-typ_C"/>
</dbReference>
<dbReference type="Pfam" id="PF20143">
    <property type="entry name" value="NAD_kinase_C"/>
    <property type="match status" value="1"/>
</dbReference>
<dbReference type="Pfam" id="PF01513">
    <property type="entry name" value="NAD_kinase"/>
    <property type="match status" value="1"/>
</dbReference>
<dbReference type="PANTHER" id="PTHR20275">
    <property type="entry name" value="NAD KINASE"/>
    <property type="match status" value="1"/>
</dbReference>
<protein>
    <recommendedName>
        <fullName evidence="6">NAD kinase</fullName>
        <ecNumber evidence="6">2.7.1.23</ecNumber>
    </recommendedName>
    <alternativeName>
        <fullName evidence="6">ATP-dependent NAD kinase</fullName>
    </alternativeName>
</protein>
<dbReference type="GO" id="GO:0005524">
    <property type="term" value="F:ATP binding"/>
    <property type="evidence" value="ECO:0007669"/>
    <property type="project" value="UniProtKB-KW"/>
</dbReference>
<dbReference type="GO" id="GO:0003951">
    <property type="term" value="F:NAD+ kinase activity"/>
    <property type="evidence" value="ECO:0007669"/>
    <property type="project" value="UniProtKB-UniRule"/>
</dbReference>
<dbReference type="GO" id="GO:0046872">
    <property type="term" value="F:metal ion binding"/>
    <property type="evidence" value="ECO:0007669"/>
    <property type="project" value="UniProtKB-UniRule"/>
</dbReference>
<comment type="caution">
    <text evidence="6">Lacks conserved residue(s) required for the propagation of feature annotation.</text>
</comment>
<comment type="caution">
    <text evidence="7">The sequence shown here is derived from an EMBL/GenBank/DDBJ whole genome shotgun (WGS) entry which is preliminary data.</text>
</comment>
<dbReference type="PANTHER" id="PTHR20275:SF0">
    <property type="entry name" value="NAD KINASE"/>
    <property type="match status" value="1"/>
</dbReference>
<gene>
    <name evidence="6" type="primary">nadK</name>
    <name evidence="7" type="ORF">C4F49_17120</name>
</gene>
<proteinExistence type="inferred from homology"/>
<dbReference type="InterPro" id="IPR016064">
    <property type="entry name" value="NAD/diacylglycerol_kinase_sf"/>
</dbReference>
<name>A0A928V0B0_9SPHI</name>
<dbReference type="RefSeq" id="WP_196934993.1">
    <property type="nucleotide sequence ID" value="NZ_MU158698.1"/>
</dbReference>
<dbReference type="NCBIfam" id="NF002521">
    <property type="entry name" value="PRK01911.1"/>
    <property type="match status" value="1"/>
</dbReference>
<dbReference type="Gene3D" id="2.60.200.30">
    <property type="entry name" value="Probable inorganic polyphosphate/atp-NAD kinase, domain 2"/>
    <property type="match status" value="1"/>
</dbReference>
<accession>A0A928V0B0</accession>
<feature type="binding site" evidence="6">
    <location>
        <position position="181"/>
    </location>
    <ligand>
        <name>NAD(+)</name>
        <dbReference type="ChEBI" id="CHEBI:57540"/>
    </ligand>
</feature>
<keyword evidence="1 6" id="KW-0808">Transferase</keyword>
<dbReference type="EC" id="2.7.1.23" evidence="6"/>
<dbReference type="HAMAP" id="MF_00361">
    <property type="entry name" value="NAD_kinase"/>
    <property type="match status" value="1"/>
</dbReference>
<organism evidence="7 8">
    <name type="scientific">Sphingobacterium hungaricum</name>
    <dbReference type="NCBI Taxonomy" id="2082723"/>
    <lineage>
        <taxon>Bacteria</taxon>
        <taxon>Pseudomonadati</taxon>
        <taxon>Bacteroidota</taxon>
        <taxon>Sphingobacteriia</taxon>
        <taxon>Sphingobacteriales</taxon>
        <taxon>Sphingobacteriaceae</taxon>
        <taxon>Sphingobacterium</taxon>
    </lineage>
</organism>
<evidence type="ECO:0000256" key="6">
    <source>
        <dbReference type="HAMAP-Rule" id="MF_00361"/>
    </source>
</evidence>
<dbReference type="GO" id="GO:0006741">
    <property type="term" value="P:NADP+ biosynthetic process"/>
    <property type="evidence" value="ECO:0007669"/>
    <property type="project" value="UniProtKB-UniRule"/>
</dbReference>
<keyword evidence="3 6" id="KW-0521">NADP</keyword>
<evidence type="ECO:0000256" key="4">
    <source>
        <dbReference type="ARBA" id="ARBA00023027"/>
    </source>
</evidence>
<dbReference type="GO" id="GO:0019674">
    <property type="term" value="P:NAD+ metabolic process"/>
    <property type="evidence" value="ECO:0007669"/>
    <property type="project" value="InterPro"/>
</dbReference>
<dbReference type="Gene3D" id="3.40.50.10330">
    <property type="entry name" value="Probable inorganic polyphosphate/atp-NAD kinase, domain 1"/>
    <property type="match status" value="1"/>
</dbReference>
<keyword evidence="6" id="KW-0067">ATP-binding</keyword>
<dbReference type="GO" id="GO:0005737">
    <property type="term" value="C:cytoplasm"/>
    <property type="evidence" value="ECO:0007669"/>
    <property type="project" value="UniProtKB-SubCell"/>
</dbReference>
<evidence type="ECO:0000256" key="2">
    <source>
        <dbReference type="ARBA" id="ARBA00022777"/>
    </source>
</evidence>
<keyword evidence="8" id="KW-1185">Reference proteome</keyword>
<keyword evidence="4 6" id="KW-0520">NAD</keyword>
<keyword evidence="6" id="KW-0547">Nucleotide-binding</keyword>
<feature type="binding site" evidence="6">
    <location>
        <begin position="192"/>
        <end position="197"/>
    </location>
    <ligand>
        <name>NAD(+)</name>
        <dbReference type="ChEBI" id="CHEBI:57540"/>
    </ligand>
</feature>
<comment type="catalytic activity">
    <reaction evidence="5 6">
        <text>NAD(+) + ATP = ADP + NADP(+) + H(+)</text>
        <dbReference type="Rhea" id="RHEA:18629"/>
        <dbReference type="ChEBI" id="CHEBI:15378"/>
        <dbReference type="ChEBI" id="CHEBI:30616"/>
        <dbReference type="ChEBI" id="CHEBI:57540"/>
        <dbReference type="ChEBI" id="CHEBI:58349"/>
        <dbReference type="ChEBI" id="CHEBI:456216"/>
        <dbReference type="EC" id="2.7.1.23"/>
    </reaction>
</comment>
<dbReference type="InterPro" id="IPR002504">
    <property type="entry name" value="NADK"/>
</dbReference>
<keyword evidence="6" id="KW-0963">Cytoplasm</keyword>
<reference evidence="7" key="1">
    <citation type="submission" date="2018-02" db="EMBL/GenBank/DDBJ databases">
        <authorList>
            <person name="Vasarhelyi B.M."/>
            <person name="Deshmukh S."/>
            <person name="Balint B."/>
            <person name="Kukolya J."/>
        </authorList>
    </citation>
    <scope>NUCLEOTIDE SEQUENCE</scope>
    <source>
        <strain evidence="7">KB22</strain>
    </source>
</reference>
<dbReference type="EMBL" id="PRDK01000010">
    <property type="protein sequence ID" value="MBE8715398.1"/>
    <property type="molecule type" value="Genomic_DNA"/>
</dbReference>
<evidence type="ECO:0000256" key="1">
    <source>
        <dbReference type="ARBA" id="ARBA00022679"/>
    </source>
</evidence>
<comment type="similarity">
    <text evidence="6">Belongs to the NAD kinase family.</text>
</comment>
<evidence type="ECO:0000313" key="8">
    <source>
        <dbReference type="Proteomes" id="UP000616201"/>
    </source>
</evidence>
<evidence type="ECO:0000313" key="7">
    <source>
        <dbReference type="EMBL" id="MBE8715398.1"/>
    </source>
</evidence>
<comment type="function">
    <text evidence="6">Involved in the regulation of the intracellular balance of NAD and NADP, and is a key enzyme in the biosynthesis of NADP. Catalyzes specifically the phosphorylation on 2'-hydroxyl of the adenosine moiety of NAD to yield NADP.</text>
</comment>
<comment type="cofactor">
    <cofactor evidence="6">
        <name>a divalent metal cation</name>
        <dbReference type="ChEBI" id="CHEBI:60240"/>
    </cofactor>
</comment>
<dbReference type="GO" id="GO:0051287">
    <property type="term" value="F:NAD binding"/>
    <property type="evidence" value="ECO:0007669"/>
    <property type="project" value="UniProtKB-ARBA"/>
</dbReference>
<feature type="binding site" evidence="6">
    <location>
        <begin position="151"/>
        <end position="152"/>
    </location>
    <ligand>
        <name>NAD(+)</name>
        <dbReference type="ChEBI" id="CHEBI:57540"/>
    </ligand>
</feature>
<keyword evidence="2 6" id="KW-0418">Kinase</keyword>
<comment type="subcellular location">
    <subcellularLocation>
        <location evidence="6">Cytoplasm</location>
    </subcellularLocation>
</comment>
<dbReference type="Proteomes" id="UP000616201">
    <property type="component" value="Unassembled WGS sequence"/>
</dbReference>
<evidence type="ECO:0000256" key="5">
    <source>
        <dbReference type="ARBA" id="ARBA00047925"/>
    </source>
</evidence>
<feature type="active site" description="Proton acceptor" evidence="6">
    <location>
        <position position="77"/>
    </location>
</feature>